<keyword evidence="12" id="KW-1185">Reference proteome</keyword>
<comment type="subcellular location">
    <subcellularLocation>
        <location evidence="2 10">Cell inner membrane</location>
        <topology evidence="2 10">Single-pass type II membrane protein</topology>
        <orientation evidence="2 10">Periplasmic side</orientation>
    </subcellularLocation>
</comment>
<dbReference type="SUPFAM" id="SSF110111">
    <property type="entry name" value="Ctag/Cox11"/>
    <property type="match status" value="1"/>
</dbReference>
<comment type="caution">
    <text evidence="11">The sequence shown here is derived from an EMBL/GenBank/DDBJ whole genome shotgun (WGS) entry which is preliminary data.</text>
</comment>
<keyword evidence="5 10" id="KW-0812">Transmembrane</keyword>
<evidence type="ECO:0000256" key="3">
    <source>
        <dbReference type="ARBA" id="ARBA00009620"/>
    </source>
</evidence>
<dbReference type="GO" id="GO:0005886">
    <property type="term" value="C:plasma membrane"/>
    <property type="evidence" value="ECO:0007669"/>
    <property type="project" value="UniProtKB-SubCell"/>
</dbReference>
<comment type="similarity">
    <text evidence="3 10">Belongs to the COX11/CtaG family.</text>
</comment>
<evidence type="ECO:0000256" key="5">
    <source>
        <dbReference type="ARBA" id="ARBA00022692"/>
    </source>
</evidence>
<dbReference type="Gene3D" id="2.60.370.10">
    <property type="entry name" value="Ctag/Cox11"/>
    <property type="match status" value="1"/>
</dbReference>
<dbReference type="InterPro" id="IPR007533">
    <property type="entry name" value="Cyt_c_oxidase_assmbl_CtaG"/>
</dbReference>
<evidence type="ECO:0000256" key="10">
    <source>
        <dbReference type="HAMAP-Rule" id="MF_00155"/>
    </source>
</evidence>
<dbReference type="PIRSF" id="PIRSF005413">
    <property type="entry name" value="COX11"/>
    <property type="match status" value="1"/>
</dbReference>
<keyword evidence="6 10" id="KW-0735">Signal-anchor</keyword>
<dbReference type="EMBL" id="QGLF01000004">
    <property type="protein sequence ID" value="PWR19850.1"/>
    <property type="molecule type" value="Genomic_DNA"/>
</dbReference>
<evidence type="ECO:0000313" key="12">
    <source>
        <dbReference type="Proteomes" id="UP000246077"/>
    </source>
</evidence>
<sequence length="199" mass="21552">MSGARKGPNHGRTALYLSATVAGMLGLTYASVPLYDLFCRVTGYGGTPQRASEAEARAVTTDAREFTIRFDANISGGLPWTFKPEQTSVTVKAGEQKVVFYKAINHSDRPVTGRATFNVTPDKTGPYFVKVDCFCFTEQTLQPGQDVDMPVLFYVDPAVSDDNRLNEVKTITLSYTFFRDANDVPAASATQGAPGATTN</sequence>
<evidence type="ECO:0000256" key="4">
    <source>
        <dbReference type="ARBA" id="ARBA00015384"/>
    </source>
</evidence>
<keyword evidence="8 10" id="KW-0186">Copper</keyword>
<dbReference type="InterPro" id="IPR023471">
    <property type="entry name" value="CtaG/Cox11_dom_sf"/>
</dbReference>
<evidence type="ECO:0000256" key="2">
    <source>
        <dbReference type="ARBA" id="ARBA00004382"/>
    </source>
</evidence>
<keyword evidence="9 10" id="KW-0472">Membrane</keyword>
<dbReference type="OrthoDB" id="9804841at2"/>
<dbReference type="Pfam" id="PF04442">
    <property type="entry name" value="CtaG_Cox11"/>
    <property type="match status" value="1"/>
</dbReference>
<dbReference type="FunFam" id="2.60.370.10:FF:000001">
    <property type="entry name" value="COX11 cytochrome c oxidase assembly homolog"/>
    <property type="match status" value="1"/>
</dbReference>
<dbReference type="HAMAP" id="MF_00155">
    <property type="entry name" value="CtaG"/>
    <property type="match status" value="1"/>
</dbReference>
<gene>
    <name evidence="10" type="primary">ctaG</name>
    <name evidence="11" type="ORF">DKG75_15450</name>
</gene>
<keyword evidence="10" id="KW-0997">Cell inner membrane</keyword>
<dbReference type="PANTHER" id="PTHR21320:SF3">
    <property type="entry name" value="CYTOCHROME C OXIDASE ASSEMBLY PROTEIN COX11, MITOCHONDRIAL-RELATED"/>
    <property type="match status" value="1"/>
</dbReference>
<organism evidence="11 12">
    <name type="scientific">Zavarzinia compransoris</name>
    <dbReference type="NCBI Taxonomy" id="1264899"/>
    <lineage>
        <taxon>Bacteria</taxon>
        <taxon>Pseudomonadati</taxon>
        <taxon>Pseudomonadota</taxon>
        <taxon>Alphaproteobacteria</taxon>
        <taxon>Rhodospirillales</taxon>
        <taxon>Zavarziniaceae</taxon>
        <taxon>Zavarzinia</taxon>
    </lineage>
</organism>
<evidence type="ECO:0000256" key="6">
    <source>
        <dbReference type="ARBA" id="ARBA00022968"/>
    </source>
</evidence>
<dbReference type="RefSeq" id="WP_109922025.1">
    <property type="nucleotide sequence ID" value="NZ_QGLF01000004.1"/>
</dbReference>
<proteinExistence type="inferred from homology"/>
<accession>A0A317E152</accession>
<reference evidence="12" key="1">
    <citation type="submission" date="2018-05" db="EMBL/GenBank/DDBJ databases">
        <title>Zavarzinia sp. HR-AS.</title>
        <authorList>
            <person name="Lee Y."/>
            <person name="Jeon C.O."/>
        </authorList>
    </citation>
    <scope>NUCLEOTIDE SEQUENCE [LARGE SCALE GENOMIC DNA]</scope>
    <source>
        <strain evidence="12">DSM 1231</strain>
    </source>
</reference>
<evidence type="ECO:0000256" key="7">
    <source>
        <dbReference type="ARBA" id="ARBA00022989"/>
    </source>
</evidence>
<dbReference type="PANTHER" id="PTHR21320">
    <property type="entry name" value="CYTOCHROME C OXIDASE ASSEMBLY PROTEIN COX11-RELATED"/>
    <property type="match status" value="1"/>
</dbReference>
<dbReference type="GO" id="GO:0008535">
    <property type="term" value="P:respiratory chain complex IV assembly"/>
    <property type="evidence" value="ECO:0007669"/>
    <property type="project" value="UniProtKB-UniRule"/>
</dbReference>
<evidence type="ECO:0000256" key="1">
    <source>
        <dbReference type="ARBA" id="ARBA00004007"/>
    </source>
</evidence>
<keyword evidence="10" id="KW-1003">Cell membrane</keyword>
<dbReference type="NCBIfam" id="NF003465">
    <property type="entry name" value="PRK05089.1"/>
    <property type="match status" value="1"/>
</dbReference>
<feature type="topological domain" description="Periplasmic" evidence="10">
    <location>
        <begin position="32"/>
        <end position="199"/>
    </location>
</feature>
<keyword evidence="7 10" id="KW-1133">Transmembrane helix</keyword>
<comment type="function">
    <text evidence="1 10">Exerts its effect at some terminal stage of cytochrome c oxidase synthesis, probably by being involved in the insertion of the copper B into subunit I.</text>
</comment>
<evidence type="ECO:0000256" key="9">
    <source>
        <dbReference type="ARBA" id="ARBA00023136"/>
    </source>
</evidence>
<dbReference type="Proteomes" id="UP000246077">
    <property type="component" value="Unassembled WGS sequence"/>
</dbReference>
<feature type="topological domain" description="Cytoplasmic" evidence="10">
    <location>
        <begin position="1"/>
        <end position="9"/>
    </location>
</feature>
<evidence type="ECO:0000313" key="11">
    <source>
        <dbReference type="EMBL" id="PWR19850.1"/>
    </source>
</evidence>
<protein>
    <recommendedName>
        <fullName evidence="4 10">Cytochrome c oxidase assembly protein CtaG</fullName>
    </recommendedName>
</protein>
<dbReference type="GO" id="GO:0005507">
    <property type="term" value="F:copper ion binding"/>
    <property type="evidence" value="ECO:0007669"/>
    <property type="project" value="InterPro"/>
</dbReference>
<dbReference type="AlphaFoldDB" id="A0A317E152"/>
<evidence type="ECO:0000256" key="8">
    <source>
        <dbReference type="ARBA" id="ARBA00023008"/>
    </source>
</evidence>
<name>A0A317E152_9PROT</name>